<reference evidence="1 2" key="1">
    <citation type="journal article" date="2018" name="Front. Plant Sci.">
        <title>Red Clover (Trifolium pratense) and Zigzag Clover (T. medium) - A Picture of Genomic Similarities and Differences.</title>
        <authorList>
            <person name="Dluhosova J."/>
            <person name="Istvanek J."/>
            <person name="Nedelnik J."/>
            <person name="Repkova J."/>
        </authorList>
    </citation>
    <scope>NUCLEOTIDE SEQUENCE [LARGE SCALE GENOMIC DNA]</scope>
    <source>
        <strain evidence="2">cv. 10/8</strain>
        <tissue evidence="1">Leaf</tissue>
    </source>
</reference>
<name>A0A392RD08_9FABA</name>
<dbReference type="Proteomes" id="UP000265520">
    <property type="component" value="Unassembled WGS sequence"/>
</dbReference>
<comment type="caution">
    <text evidence="1">The sequence shown here is derived from an EMBL/GenBank/DDBJ whole genome shotgun (WGS) entry which is preliminary data.</text>
</comment>
<organism evidence="1 2">
    <name type="scientific">Trifolium medium</name>
    <dbReference type="NCBI Taxonomy" id="97028"/>
    <lineage>
        <taxon>Eukaryota</taxon>
        <taxon>Viridiplantae</taxon>
        <taxon>Streptophyta</taxon>
        <taxon>Embryophyta</taxon>
        <taxon>Tracheophyta</taxon>
        <taxon>Spermatophyta</taxon>
        <taxon>Magnoliopsida</taxon>
        <taxon>eudicotyledons</taxon>
        <taxon>Gunneridae</taxon>
        <taxon>Pentapetalae</taxon>
        <taxon>rosids</taxon>
        <taxon>fabids</taxon>
        <taxon>Fabales</taxon>
        <taxon>Fabaceae</taxon>
        <taxon>Papilionoideae</taxon>
        <taxon>50 kb inversion clade</taxon>
        <taxon>NPAAA clade</taxon>
        <taxon>Hologalegina</taxon>
        <taxon>IRL clade</taxon>
        <taxon>Trifolieae</taxon>
        <taxon>Trifolium</taxon>
    </lineage>
</organism>
<dbReference type="AlphaFoldDB" id="A0A392RD08"/>
<accession>A0A392RD08</accession>
<sequence>MKKICAYIMQQWEASCHDEHRSYHNGNLLKHRATMSLIVPRWACYSAQIFL</sequence>
<protein>
    <submittedName>
        <fullName evidence="1">Uncharacterized protein</fullName>
    </submittedName>
</protein>
<keyword evidence="2" id="KW-1185">Reference proteome</keyword>
<evidence type="ECO:0000313" key="1">
    <source>
        <dbReference type="EMBL" id="MCI33716.1"/>
    </source>
</evidence>
<dbReference type="EMBL" id="LXQA010206785">
    <property type="protein sequence ID" value="MCI33716.1"/>
    <property type="molecule type" value="Genomic_DNA"/>
</dbReference>
<proteinExistence type="predicted"/>
<evidence type="ECO:0000313" key="2">
    <source>
        <dbReference type="Proteomes" id="UP000265520"/>
    </source>
</evidence>
<feature type="non-terminal residue" evidence="1">
    <location>
        <position position="51"/>
    </location>
</feature>